<dbReference type="RefSeq" id="WP_092081572.1">
    <property type="nucleotide sequence ID" value="NZ_FOYI01000009.1"/>
</dbReference>
<dbReference type="AlphaFoldDB" id="A0A1I6EBQ3"/>
<dbReference type="OrthoDB" id="9794556at2"/>
<gene>
    <name evidence="2" type="ORF">SAMN04515673_10993</name>
</gene>
<sequence>MSQPAALRSRAEATAAGVPALLAAAEHLAGTVLLGEHGRRRAGLGDDFWQYRPVRPGDETRLIDWRRSARGDETFLREREWQIAQSVTVWLDGAASMRFASSDKLTTKADRAQLLALAVSILLVRGGERVGLAGTGLPPRRGEAQVLRLAEAFLREGEADYGVPETRAMLPHARALFISDFMGDFAAVEAALHKAADRGVRGILLQILDPAEEAFPFTGRTLFQSVGGSLSHETLKARDLKARYLERLAERKDALEALARLTGWRYSAHHTGESAQAALLWLWHAFDGAR</sequence>
<dbReference type="InterPro" id="IPR002881">
    <property type="entry name" value="DUF58"/>
</dbReference>
<protein>
    <recommendedName>
        <fullName evidence="1">DUF58 domain-containing protein</fullName>
    </recommendedName>
</protein>
<evidence type="ECO:0000313" key="2">
    <source>
        <dbReference type="EMBL" id="SFR15179.1"/>
    </source>
</evidence>
<evidence type="ECO:0000259" key="1">
    <source>
        <dbReference type="Pfam" id="PF01882"/>
    </source>
</evidence>
<dbReference type="Proteomes" id="UP000199302">
    <property type="component" value="Unassembled WGS sequence"/>
</dbReference>
<dbReference type="PANTHER" id="PTHR33608">
    <property type="entry name" value="BLL2464 PROTEIN"/>
    <property type="match status" value="1"/>
</dbReference>
<proteinExistence type="predicted"/>
<keyword evidence="3" id="KW-1185">Reference proteome</keyword>
<evidence type="ECO:0000313" key="3">
    <source>
        <dbReference type="Proteomes" id="UP000199302"/>
    </source>
</evidence>
<dbReference type="EMBL" id="FOYI01000009">
    <property type="protein sequence ID" value="SFR15179.1"/>
    <property type="molecule type" value="Genomic_DNA"/>
</dbReference>
<name>A0A1I6EBQ3_9RHOB</name>
<feature type="domain" description="DUF58" evidence="1">
    <location>
        <begin position="50"/>
        <end position="225"/>
    </location>
</feature>
<organism evidence="2 3">
    <name type="scientific">Poseidonocella sedimentorum</name>
    <dbReference type="NCBI Taxonomy" id="871652"/>
    <lineage>
        <taxon>Bacteria</taxon>
        <taxon>Pseudomonadati</taxon>
        <taxon>Pseudomonadota</taxon>
        <taxon>Alphaproteobacteria</taxon>
        <taxon>Rhodobacterales</taxon>
        <taxon>Roseobacteraceae</taxon>
        <taxon>Poseidonocella</taxon>
    </lineage>
</organism>
<dbReference type="PANTHER" id="PTHR33608:SF6">
    <property type="entry name" value="BLL2464 PROTEIN"/>
    <property type="match status" value="1"/>
</dbReference>
<accession>A0A1I6EBQ3</accession>
<reference evidence="2 3" key="1">
    <citation type="submission" date="2016-10" db="EMBL/GenBank/DDBJ databases">
        <authorList>
            <person name="de Groot N.N."/>
        </authorList>
    </citation>
    <scope>NUCLEOTIDE SEQUENCE [LARGE SCALE GENOMIC DNA]</scope>
    <source>
        <strain evidence="3">KMM 9023,NRIC 0796,JCM 17311,KCTC 23692</strain>
    </source>
</reference>
<dbReference type="Pfam" id="PF01882">
    <property type="entry name" value="DUF58"/>
    <property type="match status" value="1"/>
</dbReference>
<dbReference type="STRING" id="871652.SAMN04515673_10993"/>